<evidence type="ECO:0000313" key="1">
    <source>
        <dbReference type="EMBL" id="PHT89400.1"/>
    </source>
</evidence>
<dbReference type="Proteomes" id="UP000222542">
    <property type="component" value="Unassembled WGS sequence"/>
</dbReference>
<accession>A0A2G3A5D6</accession>
<protein>
    <submittedName>
        <fullName evidence="1">Uncharacterized protein</fullName>
    </submittedName>
</protein>
<keyword evidence="2" id="KW-1185">Reference proteome</keyword>
<gene>
    <name evidence="1" type="ORF">T459_04513</name>
</gene>
<sequence>MEENKFFYLKGDRTMSDCDGLVECRDDSDVMGMIVSYKMHKKKSIEIYTLPKDCDISICASFEESIPRNDASAEIVVMEEYESPNSIGPKVVKRKTKGPTRCVKIINLQKGQKLSVEFDEDNQTIGKNATEFT</sequence>
<comment type="caution">
    <text evidence="1">The sequence shown here is derived from an EMBL/GenBank/DDBJ whole genome shotgun (WGS) entry which is preliminary data.</text>
</comment>
<reference evidence="1 2" key="1">
    <citation type="journal article" date="2014" name="Nat. Genet.">
        <title>Genome sequence of the hot pepper provides insights into the evolution of pungency in Capsicum species.</title>
        <authorList>
            <person name="Kim S."/>
            <person name="Park M."/>
            <person name="Yeom S.I."/>
            <person name="Kim Y.M."/>
            <person name="Lee J.M."/>
            <person name="Lee H.A."/>
            <person name="Seo E."/>
            <person name="Choi J."/>
            <person name="Cheong K."/>
            <person name="Kim K.T."/>
            <person name="Jung K."/>
            <person name="Lee G.W."/>
            <person name="Oh S.K."/>
            <person name="Bae C."/>
            <person name="Kim S.B."/>
            <person name="Lee H.Y."/>
            <person name="Kim S.Y."/>
            <person name="Kim M.S."/>
            <person name="Kang B.C."/>
            <person name="Jo Y.D."/>
            <person name="Yang H.B."/>
            <person name="Jeong H.J."/>
            <person name="Kang W.H."/>
            <person name="Kwon J.K."/>
            <person name="Shin C."/>
            <person name="Lim J.Y."/>
            <person name="Park J.H."/>
            <person name="Huh J.H."/>
            <person name="Kim J.S."/>
            <person name="Kim B.D."/>
            <person name="Cohen O."/>
            <person name="Paran I."/>
            <person name="Suh M.C."/>
            <person name="Lee S.B."/>
            <person name="Kim Y.K."/>
            <person name="Shin Y."/>
            <person name="Noh S.J."/>
            <person name="Park J."/>
            <person name="Seo Y.S."/>
            <person name="Kwon S.Y."/>
            <person name="Kim H.A."/>
            <person name="Park J.M."/>
            <person name="Kim H.J."/>
            <person name="Choi S.B."/>
            <person name="Bosland P.W."/>
            <person name="Reeves G."/>
            <person name="Jo S.H."/>
            <person name="Lee B.W."/>
            <person name="Cho H.T."/>
            <person name="Choi H.S."/>
            <person name="Lee M.S."/>
            <person name="Yu Y."/>
            <person name="Do Choi Y."/>
            <person name="Park B.S."/>
            <person name="van Deynze A."/>
            <person name="Ashrafi H."/>
            <person name="Hill T."/>
            <person name="Kim W.T."/>
            <person name="Pai H.S."/>
            <person name="Ahn H.K."/>
            <person name="Yeam I."/>
            <person name="Giovannoni J.J."/>
            <person name="Rose J.K."/>
            <person name="Sorensen I."/>
            <person name="Lee S.J."/>
            <person name="Kim R.W."/>
            <person name="Choi I.Y."/>
            <person name="Choi B.S."/>
            <person name="Lim J.S."/>
            <person name="Lee Y.H."/>
            <person name="Choi D."/>
        </authorList>
    </citation>
    <scope>NUCLEOTIDE SEQUENCE [LARGE SCALE GENOMIC DNA]</scope>
    <source>
        <strain evidence="2">cv. CM334</strain>
    </source>
</reference>
<organism evidence="1 2">
    <name type="scientific">Capsicum annuum</name>
    <name type="common">Capsicum pepper</name>
    <dbReference type="NCBI Taxonomy" id="4072"/>
    <lineage>
        <taxon>Eukaryota</taxon>
        <taxon>Viridiplantae</taxon>
        <taxon>Streptophyta</taxon>
        <taxon>Embryophyta</taxon>
        <taxon>Tracheophyta</taxon>
        <taxon>Spermatophyta</taxon>
        <taxon>Magnoliopsida</taxon>
        <taxon>eudicotyledons</taxon>
        <taxon>Gunneridae</taxon>
        <taxon>Pentapetalae</taxon>
        <taxon>asterids</taxon>
        <taxon>lamiids</taxon>
        <taxon>Solanales</taxon>
        <taxon>Solanaceae</taxon>
        <taxon>Solanoideae</taxon>
        <taxon>Capsiceae</taxon>
        <taxon>Capsicum</taxon>
    </lineage>
</organism>
<dbReference type="AlphaFoldDB" id="A0A2G3A5D6"/>
<proteinExistence type="predicted"/>
<dbReference type="Gramene" id="PHT89400">
    <property type="protein sequence ID" value="PHT89400"/>
    <property type="gene ID" value="T459_04513"/>
</dbReference>
<reference evidence="1 2" key="2">
    <citation type="journal article" date="2017" name="Genome Biol.">
        <title>New reference genome sequences of hot pepper reveal the massive evolution of plant disease-resistance genes by retroduplication.</title>
        <authorList>
            <person name="Kim S."/>
            <person name="Park J."/>
            <person name="Yeom S.I."/>
            <person name="Kim Y.M."/>
            <person name="Seo E."/>
            <person name="Kim K.T."/>
            <person name="Kim M.S."/>
            <person name="Lee J.M."/>
            <person name="Cheong K."/>
            <person name="Shin H.S."/>
            <person name="Kim S.B."/>
            <person name="Han K."/>
            <person name="Lee J."/>
            <person name="Park M."/>
            <person name="Lee H.A."/>
            <person name="Lee H.Y."/>
            <person name="Lee Y."/>
            <person name="Oh S."/>
            <person name="Lee J.H."/>
            <person name="Choi E."/>
            <person name="Choi E."/>
            <person name="Lee S.E."/>
            <person name="Jeon J."/>
            <person name="Kim H."/>
            <person name="Choi G."/>
            <person name="Song H."/>
            <person name="Lee J."/>
            <person name="Lee S.C."/>
            <person name="Kwon J.K."/>
            <person name="Lee H.Y."/>
            <person name="Koo N."/>
            <person name="Hong Y."/>
            <person name="Kim R.W."/>
            <person name="Kang W.H."/>
            <person name="Huh J.H."/>
            <person name="Kang B.C."/>
            <person name="Yang T.J."/>
            <person name="Lee Y.H."/>
            <person name="Bennetzen J.L."/>
            <person name="Choi D."/>
        </authorList>
    </citation>
    <scope>NUCLEOTIDE SEQUENCE [LARGE SCALE GENOMIC DNA]</scope>
    <source>
        <strain evidence="2">cv. CM334</strain>
    </source>
</reference>
<dbReference type="EMBL" id="AYRZ02000002">
    <property type="protein sequence ID" value="PHT89400.1"/>
    <property type="molecule type" value="Genomic_DNA"/>
</dbReference>
<name>A0A2G3A5D6_CAPAN</name>
<evidence type="ECO:0000313" key="2">
    <source>
        <dbReference type="Proteomes" id="UP000222542"/>
    </source>
</evidence>